<keyword evidence="9" id="KW-0445">Lipid transport</keyword>
<dbReference type="PROSITE" id="PS00211">
    <property type="entry name" value="ABC_TRANSPORTER_1"/>
    <property type="match status" value="1"/>
</dbReference>
<dbReference type="NCBIfam" id="TIGR02203">
    <property type="entry name" value="MsbA_lipidA"/>
    <property type="match status" value="1"/>
</dbReference>
<dbReference type="InterPro" id="IPR011527">
    <property type="entry name" value="ABC1_TM_dom"/>
</dbReference>
<dbReference type="SUPFAM" id="SSF90123">
    <property type="entry name" value="ABC transporter transmembrane region"/>
    <property type="match status" value="1"/>
</dbReference>
<reference evidence="14 15" key="1">
    <citation type="submission" date="2024-04" db="EMBL/GenBank/DDBJ databases">
        <title>Novel species of the genus Ideonella isolated from streams.</title>
        <authorList>
            <person name="Lu H."/>
        </authorList>
    </citation>
    <scope>NUCLEOTIDE SEQUENCE [LARGE SCALE GENOMIC DNA]</scope>
    <source>
        <strain evidence="14 15">DXS29W</strain>
    </source>
</reference>
<feature type="transmembrane region" description="Helical" evidence="11">
    <location>
        <begin position="21"/>
        <end position="39"/>
    </location>
</feature>
<dbReference type="Proteomes" id="UP001371218">
    <property type="component" value="Unassembled WGS sequence"/>
</dbReference>
<evidence type="ECO:0000256" key="9">
    <source>
        <dbReference type="ARBA" id="ARBA00023055"/>
    </source>
</evidence>
<comment type="subcellular location">
    <subcellularLocation>
        <location evidence="1">Cell membrane</location>
        <topology evidence="1">Multi-pass membrane protein</topology>
    </subcellularLocation>
</comment>
<dbReference type="Gene3D" id="1.20.1560.10">
    <property type="entry name" value="ABC transporter type 1, transmembrane domain"/>
    <property type="match status" value="1"/>
</dbReference>
<dbReference type="RefSeq" id="WP_341429043.1">
    <property type="nucleotide sequence ID" value="NZ_JBBUTG010000031.1"/>
</dbReference>
<dbReference type="Gene3D" id="3.40.50.300">
    <property type="entry name" value="P-loop containing nucleotide triphosphate hydrolases"/>
    <property type="match status" value="1"/>
</dbReference>
<organism evidence="14 15">
    <name type="scientific">Ideonella lacteola</name>
    <dbReference type="NCBI Taxonomy" id="2984193"/>
    <lineage>
        <taxon>Bacteria</taxon>
        <taxon>Pseudomonadati</taxon>
        <taxon>Pseudomonadota</taxon>
        <taxon>Betaproteobacteria</taxon>
        <taxon>Burkholderiales</taxon>
        <taxon>Sphaerotilaceae</taxon>
        <taxon>Ideonella</taxon>
    </lineage>
</organism>
<comment type="caution">
    <text evidence="14">The sequence shown here is derived from an EMBL/GenBank/DDBJ whole genome shotgun (WGS) entry which is preliminary data.</text>
</comment>
<evidence type="ECO:0000256" key="10">
    <source>
        <dbReference type="ARBA" id="ARBA00023136"/>
    </source>
</evidence>
<sequence>MSDSWKLYRRLLGYIRPYRHVVAISLLAMTVAALLEPALPALLKPLINHGFSGDNREPAWRLPLLLMGAFMAKGVAEYCANLASQWIAQRAITDLRQQVFHHQTGLPLSVHQAQTHGRMLSRVLYDIPQVGQALSNAWIIVVRDTMIIIGLTAFLLYTAWQLTLLIVVVAPLVAVIIRSASRKLRGSNRQVQQLVGQVTGLVESALTGVKEIKIFGARDYEAGRFNALSERLRKATMKTVRVQAANVPLVQVLAAMAVSAVIFMATTLTQTNPLTPGDFGAFVAAMAMLFEPIRRLSNVNGTIQNGLAAAQGIFELLDTPVEPDHAASTASTASWVAADSQAKPLVFRQVGFTYPGQARPALVDFDLVLTPGQTVALVGASGSGKSTVTNLLARFYLPESGHILYGDTPIDALPLPEWRARLALVGQQVVLFDDTLAANIAYGRPDVPREAIERAARAAHAWEFIERAPQGLDTPCGENGLNLSGGQRQRIAIARAFLKDAPLLILDEATSALDNESERQVQQALPELMAGRTTLIIAHRMSTIEHADLIVVMDQGRIVERGRHADLLARGGHYSRLHQAQFSAPGASAA</sequence>
<evidence type="ECO:0000256" key="3">
    <source>
        <dbReference type="ARBA" id="ARBA00022475"/>
    </source>
</evidence>
<dbReference type="InterPro" id="IPR027417">
    <property type="entry name" value="P-loop_NTPase"/>
</dbReference>
<dbReference type="SUPFAM" id="SSF52540">
    <property type="entry name" value="P-loop containing nucleoside triphosphate hydrolases"/>
    <property type="match status" value="1"/>
</dbReference>
<dbReference type="InterPro" id="IPR036640">
    <property type="entry name" value="ABC1_TM_sf"/>
</dbReference>
<keyword evidence="4 11" id="KW-0812">Transmembrane</keyword>
<evidence type="ECO:0000313" key="15">
    <source>
        <dbReference type="Proteomes" id="UP001371218"/>
    </source>
</evidence>
<dbReference type="Pfam" id="PF00005">
    <property type="entry name" value="ABC_tran"/>
    <property type="match status" value="1"/>
</dbReference>
<evidence type="ECO:0000256" key="11">
    <source>
        <dbReference type="SAM" id="Phobius"/>
    </source>
</evidence>
<evidence type="ECO:0000259" key="13">
    <source>
        <dbReference type="PROSITE" id="PS50929"/>
    </source>
</evidence>
<keyword evidence="6" id="KW-0067">ATP-binding</keyword>
<dbReference type="InterPro" id="IPR003439">
    <property type="entry name" value="ABC_transporter-like_ATP-bd"/>
</dbReference>
<feature type="domain" description="ABC transporter" evidence="12">
    <location>
        <begin position="345"/>
        <end position="580"/>
    </location>
</feature>
<keyword evidence="15" id="KW-1185">Reference proteome</keyword>
<keyword evidence="8 11" id="KW-1133">Transmembrane helix</keyword>
<dbReference type="PANTHER" id="PTHR43394:SF1">
    <property type="entry name" value="ATP-BINDING CASSETTE SUB-FAMILY B MEMBER 10, MITOCHONDRIAL"/>
    <property type="match status" value="1"/>
</dbReference>
<dbReference type="CDD" id="cd18552">
    <property type="entry name" value="ABC_6TM_MsbA_like"/>
    <property type="match status" value="1"/>
</dbReference>
<evidence type="ECO:0000256" key="2">
    <source>
        <dbReference type="ARBA" id="ARBA00022448"/>
    </source>
</evidence>
<dbReference type="InterPro" id="IPR017871">
    <property type="entry name" value="ABC_transporter-like_CS"/>
</dbReference>
<evidence type="ECO:0000256" key="5">
    <source>
        <dbReference type="ARBA" id="ARBA00022741"/>
    </source>
</evidence>
<evidence type="ECO:0000256" key="8">
    <source>
        <dbReference type="ARBA" id="ARBA00022989"/>
    </source>
</evidence>
<evidence type="ECO:0000313" key="14">
    <source>
        <dbReference type="EMBL" id="MEK8034615.1"/>
    </source>
</evidence>
<keyword evidence="7" id="KW-1278">Translocase</keyword>
<dbReference type="SMART" id="SM00382">
    <property type="entry name" value="AAA"/>
    <property type="match status" value="1"/>
</dbReference>
<dbReference type="InterPro" id="IPR039421">
    <property type="entry name" value="Type_1_exporter"/>
</dbReference>
<dbReference type="Pfam" id="PF00664">
    <property type="entry name" value="ABC_membrane"/>
    <property type="match status" value="1"/>
</dbReference>
<accession>A0ABU9BXB2</accession>
<evidence type="ECO:0000256" key="1">
    <source>
        <dbReference type="ARBA" id="ARBA00004651"/>
    </source>
</evidence>
<feature type="transmembrane region" description="Helical" evidence="11">
    <location>
        <begin position="247"/>
        <end position="268"/>
    </location>
</feature>
<evidence type="ECO:0000256" key="7">
    <source>
        <dbReference type="ARBA" id="ARBA00022967"/>
    </source>
</evidence>
<keyword evidence="5" id="KW-0547">Nucleotide-binding</keyword>
<proteinExistence type="predicted"/>
<dbReference type="InterPro" id="IPR011917">
    <property type="entry name" value="ABC_transpr_lipidA"/>
</dbReference>
<dbReference type="InterPro" id="IPR003593">
    <property type="entry name" value="AAA+_ATPase"/>
</dbReference>
<evidence type="ECO:0000259" key="12">
    <source>
        <dbReference type="PROSITE" id="PS50893"/>
    </source>
</evidence>
<dbReference type="PROSITE" id="PS50893">
    <property type="entry name" value="ABC_TRANSPORTER_2"/>
    <property type="match status" value="1"/>
</dbReference>
<keyword evidence="3" id="KW-1003">Cell membrane</keyword>
<protein>
    <submittedName>
        <fullName evidence="14">Lipid A export permease/ATP-binding protein MsbA</fullName>
    </submittedName>
</protein>
<dbReference type="PANTHER" id="PTHR43394">
    <property type="entry name" value="ATP-DEPENDENT PERMEASE MDL1, MITOCHONDRIAL"/>
    <property type="match status" value="1"/>
</dbReference>
<feature type="domain" description="ABC transmembrane type-1" evidence="13">
    <location>
        <begin position="23"/>
        <end position="305"/>
    </location>
</feature>
<gene>
    <name evidence="14" type="primary">msbA</name>
    <name evidence="14" type="ORF">AACH06_27685</name>
</gene>
<dbReference type="PROSITE" id="PS50929">
    <property type="entry name" value="ABC_TM1F"/>
    <property type="match status" value="1"/>
</dbReference>
<evidence type="ECO:0000256" key="4">
    <source>
        <dbReference type="ARBA" id="ARBA00022692"/>
    </source>
</evidence>
<evidence type="ECO:0000256" key="6">
    <source>
        <dbReference type="ARBA" id="ARBA00022840"/>
    </source>
</evidence>
<keyword evidence="10 11" id="KW-0472">Membrane</keyword>
<feature type="transmembrane region" description="Helical" evidence="11">
    <location>
        <begin position="162"/>
        <end position="180"/>
    </location>
</feature>
<dbReference type="EMBL" id="JBBUTG010000031">
    <property type="protein sequence ID" value="MEK8034615.1"/>
    <property type="molecule type" value="Genomic_DNA"/>
</dbReference>
<keyword evidence="2" id="KW-0813">Transport</keyword>
<name>A0ABU9BXB2_9BURK</name>